<gene>
    <name evidence="1" type="ORF">CMV30_18665</name>
</gene>
<protein>
    <submittedName>
        <fullName evidence="1">Uncharacterized protein</fullName>
    </submittedName>
</protein>
<proteinExistence type="predicted"/>
<sequence>MIKAIITTLADELKRLKRRFILRSFGSIAQDYEDILEGARLAGTDFDFEIETKITPYDFSPFLPLNPYLNKTGSFALSAEYDSIGEFLGAGYLPAAHPERVLECVAHATRMGVSRHVIRIDRIGHPTFSSAQAIHLLAFDRAIRFPDTKPDTVWKEWAAIHWPACAEKMIRLMQLSIEMTGKTHFIDGHVIFHAFPIDAGLKWIKACGILSVFTPDIDLGIHQGMWGILPKKTPSRSALLAEKESAVRIADECLQGLRGLQSLLSPDEYRTLETAWKNASAVTRLVRNWCRCICAYLDDLQALGPHHPNLDRAIFESRQDFERITGTSLPLSATAESKTQKTPGNEYGGYDHGCDNIEDAYAHPLWKMILSLPAEYAGERSERLRWNTLPSLIDAVVCGGIADDHRVQRYMHASHATLIDGRPARAAGNRVFPNGYIQCELRAPESSDCVFIVRGDPAKSRGLRITINGQTQNVEYTADGTYSCPLPADGRKTITVRIQKTGADYPSIYGLATASKAT</sequence>
<name>A0A290QKD5_9BACT</name>
<keyword evidence="2" id="KW-1185">Reference proteome</keyword>
<accession>A0A290QKD5</accession>
<organism evidence="1 2">
    <name type="scientific">Nibricoccus aquaticus</name>
    <dbReference type="NCBI Taxonomy" id="2576891"/>
    <lineage>
        <taxon>Bacteria</taxon>
        <taxon>Pseudomonadati</taxon>
        <taxon>Verrucomicrobiota</taxon>
        <taxon>Opitutia</taxon>
        <taxon>Opitutales</taxon>
        <taxon>Opitutaceae</taxon>
        <taxon>Nibricoccus</taxon>
    </lineage>
</organism>
<dbReference type="AlphaFoldDB" id="A0A290QKD5"/>
<dbReference type="KEGG" id="vbh:CMV30_18665"/>
<dbReference type="Proteomes" id="UP000217265">
    <property type="component" value="Chromosome"/>
</dbReference>
<dbReference type="InterPro" id="IPR017853">
    <property type="entry name" value="GH"/>
</dbReference>
<reference evidence="1 2" key="1">
    <citation type="submission" date="2017-09" db="EMBL/GenBank/DDBJ databases">
        <title>Complete genome sequence of Verrucomicrobial strain HZ-65, isolated from freshwater.</title>
        <authorList>
            <person name="Choi A."/>
        </authorList>
    </citation>
    <scope>NUCLEOTIDE SEQUENCE [LARGE SCALE GENOMIC DNA]</scope>
    <source>
        <strain evidence="1 2">HZ-65</strain>
    </source>
</reference>
<dbReference type="EMBL" id="CP023344">
    <property type="protein sequence ID" value="ATC65808.1"/>
    <property type="molecule type" value="Genomic_DNA"/>
</dbReference>
<dbReference type="SUPFAM" id="SSF51445">
    <property type="entry name" value="(Trans)glycosidases"/>
    <property type="match status" value="1"/>
</dbReference>
<evidence type="ECO:0000313" key="2">
    <source>
        <dbReference type="Proteomes" id="UP000217265"/>
    </source>
</evidence>
<evidence type="ECO:0000313" key="1">
    <source>
        <dbReference type="EMBL" id="ATC65808.1"/>
    </source>
</evidence>